<evidence type="ECO:0000256" key="2">
    <source>
        <dbReference type="PROSITE-ProRule" id="PRU00708"/>
    </source>
</evidence>
<proteinExistence type="predicted"/>
<dbReference type="EMBL" id="JAVYJV010000007">
    <property type="protein sequence ID" value="KAK4366455.1"/>
    <property type="molecule type" value="Genomic_DNA"/>
</dbReference>
<reference evidence="3" key="1">
    <citation type="submission" date="2023-12" db="EMBL/GenBank/DDBJ databases">
        <title>Genome assembly of Anisodus tanguticus.</title>
        <authorList>
            <person name="Wang Y.-J."/>
        </authorList>
    </citation>
    <scope>NUCLEOTIDE SEQUENCE</scope>
    <source>
        <strain evidence="3">KB-2021</strain>
        <tissue evidence="3">Leaf</tissue>
    </source>
</reference>
<dbReference type="NCBIfam" id="TIGR00756">
    <property type="entry name" value="PPR"/>
    <property type="match status" value="1"/>
</dbReference>
<evidence type="ECO:0000313" key="3">
    <source>
        <dbReference type="EMBL" id="KAK4366455.1"/>
    </source>
</evidence>
<accession>A0AAE1SB13</accession>
<evidence type="ECO:0000313" key="4">
    <source>
        <dbReference type="Proteomes" id="UP001291623"/>
    </source>
</evidence>
<name>A0AAE1SB13_9SOLA</name>
<dbReference type="InterPro" id="IPR002885">
    <property type="entry name" value="PPR_rpt"/>
</dbReference>
<evidence type="ECO:0000256" key="1">
    <source>
        <dbReference type="ARBA" id="ARBA00022737"/>
    </source>
</evidence>
<dbReference type="GO" id="GO:0009451">
    <property type="term" value="P:RNA modification"/>
    <property type="evidence" value="ECO:0007669"/>
    <property type="project" value="InterPro"/>
</dbReference>
<dbReference type="Pfam" id="PF20431">
    <property type="entry name" value="E_motif"/>
    <property type="match status" value="1"/>
</dbReference>
<dbReference type="InterPro" id="IPR011990">
    <property type="entry name" value="TPR-like_helical_dom_sf"/>
</dbReference>
<dbReference type="InterPro" id="IPR046960">
    <property type="entry name" value="PPR_At4g14850-like_plant"/>
</dbReference>
<dbReference type="PANTHER" id="PTHR47926:SF375">
    <property type="entry name" value="PENTATRICOPEPTIDE REPEAT-CONTAINING PROTEIN"/>
    <property type="match status" value="1"/>
</dbReference>
<sequence>MANLQHGKEFHCYLTRREGFEEHLLLWNLLVDMYARSGKIVVARKLFNLMSKKDAVTYTSLIAGYGIQAEMWATLLRAGKIHRNTEIGEWAAEKLLELRPDNPGYYLLIANMYADARRWNKLAKVRTVMRDFRVRKSPGCAWVDTGSGFSPFLVSDTFSGQTNDIYCLLGGLNRQMKDTGHLTTEDSSSEEELCEGLL</sequence>
<keyword evidence="1" id="KW-0677">Repeat</keyword>
<dbReference type="Gene3D" id="1.25.40.10">
    <property type="entry name" value="Tetratricopeptide repeat domain"/>
    <property type="match status" value="1"/>
</dbReference>
<dbReference type="PANTHER" id="PTHR47926">
    <property type="entry name" value="PENTATRICOPEPTIDE REPEAT-CONTAINING PROTEIN"/>
    <property type="match status" value="1"/>
</dbReference>
<dbReference type="Proteomes" id="UP001291623">
    <property type="component" value="Unassembled WGS sequence"/>
</dbReference>
<dbReference type="PROSITE" id="PS51375">
    <property type="entry name" value="PPR"/>
    <property type="match status" value="1"/>
</dbReference>
<protein>
    <recommendedName>
        <fullName evidence="5">Pentatricopeptide repeat-containing protein</fullName>
    </recommendedName>
</protein>
<dbReference type="InterPro" id="IPR046848">
    <property type="entry name" value="E_motif"/>
</dbReference>
<keyword evidence="4" id="KW-1185">Reference proteome</keyword>
<gene>
    <name evidence="3" type="ORF">RND71_014335</name>
</gene>
<organism evidence="3 4">
    <name type="scientific">Anisodus tanguticus</name>
    <dbReference type="NCBI Taxonomy" id="243964"/>
    <lineage>
        <taxon>Eukaryota</taxon>
        <taxon>Viridiplantae</taxon>
        <taxon>Streptophyta</taxon>
        <taxon>Embryophyta</taxon>
        <taxon>Tracheophyta</taxon>
        <taxon>Spermatophyta</taxon>
        <taxon>Magnoliopsida</taxon>
        <taxon>eudicotyledons</taxon>
        <taxon>Gunneridae</taxon>
        <taxon>Pentapetalae</taxon>
        <taxon>asterids</taxon>
        <taxon>lamiids</taxon>
        <taxon>Solanales</taxon>
        <taxon>Solanaceae</taxon>
        <taxon>Solanoideae</taxon>
        <taxon>Hyoscyameae</taxon>
        <taxon>Anisodus</taxon>
    </lineage>
</organism>
<comment type="caution">
    <text evidence="3">The sequence shown here is derived from an EMBL/GenBank/DDBJ whole genome shotgun (WGS) entry which is preliminary data.</text>
</comment>
<dbReference type="AlphaFoldDB" id="A0AAE1SB13"/>
<evidence type="ECO:0008006" key="5">
    <source>
        <dbReference type="Google" id="ProtNLM"/>
    </source>
</evidence>
<feature type="repeat" description="PPR" evidence="2">
    <location>
        <begin position="23"/>
        <end position="57"/>
    </location>
</feature>
<dbReference type="Pfam" id="PF01535">
    <property type="entry name" value="PPR"/>
    <property type="match status" value="1"/>
</dbReference>
<dbReference type="GO" id="GO:0003723">
    <property type="term" value="F:RNA binding"/>
    <property type="evidence" value="ECO:0007669"/>
    <property type="project" value="InterPro"/>
</dbReference>